<evidence type="ECO:0000313" key="2">
    <source>
        <dbReference type="Proteomes" id="UP000244792"/>
    </source>
</evidence>
<evidence type="ECO:0000313" key="1">
    <source>
        <dbReference type="EMBL" id="AWB10856.1"/>
    </source>
</evidence>
<dbReference type="RefSeq" id="WP_108309651.1">
    <property type="nucleotide sequence ID" value="NZ_CP020921.1"/>
</dbReference>
<protein>
    <submittedName>
        <fullName evidence="1">Uncharacterized protein</fullName>
    </submittedName>
</protein>
<name>A0A2R4W2D4_THEAF</name>
<proteinExistence type="predicted"/>
<dbReference type="EMBL" id="CP020921">
    <property type="protein sequence ID" value="AWB10856.1"/>
    <property type="molecule type" value="Genomic_DNA"/>
</dbReference>
<dbReference type="KEGG" id="taci:TDSAC_1517"/>
<dbReference type="Proteomes" id="UP000244792">
    <property type="component" value="Chromosome"/>
</dbReference>
<keyword evidence="2" id="KW-1185">Reference proteome</keyword>
<gene>
    <name evidence="1" type="ORF">TDSAC_1517</name>
</gene>
<dbReference type="AlphaFoldDB" id="A0A2R4W2D4"/>
<sequence>MKKLAKKQNKIKWSDDVGIPKCFIFPETENLSYKTKKGLKLEFLISLEDLKVHNALAIGRNSLRMV</sequence>
<dbReference type="OrthoDB" id="9861152at2"/>
<accession>A0A2R4W2D4</accession>
<reference evidence="1 2" key="1">
    <citation type="submission" date="2017-04" db="EMBL/GenBank/DDBJ databases">
        <title>Genomic insights into metabolism of Thermodesulfobium acidiphilum.</title>
        <authorList>
            <person name="Toshchakov S.V."/>
            <person name="Frolov E.N."/>
            <person name="Kublanov I.V."/>
            <person name="Samarov N.I."/>
            <person name="Novikov A."/>
            <person name="Lebedinsky A.V."/>
            <person name="Bonch-Osmolovskaya E.A."/>
            <person name="Chernyh N.A."/>
        </authorList>
    </citation>
    <scope>NUCLEOTIDE SEQUENCE [LARGE SCALE GENOMIC DNA]</scope>
    <source>
        <strain evidence="1 2">3127-1</strain>
    </source>
</reference>
<organism evidence="1 2">
    <name type="scientific">Thermodesulfobium acidiphilum</name>
    <dbReference type="NCBI Taxonomy" id="1794699"/>
    <lineage>
        <taxon>Bacteria</taxon>
        <taxon>Pseudomonadati</taxon>
        <taxon>Thermodesulfobiota</taxon>
        <taxon>Thermodesulfobiia</taxon>
        <taxon>Thermodesulfobiales</taxon>
        <taxon>Thermodesulfobiaceae</taxon>
        <taxon>Thermodesulfobium</taxon>
    </lineage>
</organism>